<name>A0A9N7RHM0_STRHE</name>
<feature type="domain" description="DUF7870" evidence="1">
    <location>
        <begin position="218"/>
        <end position="358"/>
    </location>
</feature>
<gene>
    <name evidence="2" type="ORF">SHERM_26401</name>
</gene>
<evidence type="ECO:0000313" key="2">
    <source>
        <dbReference type="EMBL" id="CAA0831018.1"/>
    </source>
</evidence>
<dbReference type="OrthoDB" id="1919622at2759"/>
<sequence length="359" mass="40722">MDKAGFETRPNKIGQDPTVAHDANNTTAFLLPIQLPSDSRALRILSKSLLFAMVFLSLPSIYTLIKRASSHEHEDSNNTFKLLPILLRNLMEEGLIKNGQTGLVLGAHKLENDLDFLKDAGIELLSGVDSPEFGHARAFDFLFVPSFGQVGLADGLVRDNGLVVSSLGRDPPAGLRLLSNYRIVYLRRLESTVVGMRRSGPVKSPVCGATSEEKREALKGLEDVYLEPVPRRAGRKMRFLPELVKESLAEYPRRVFVSDDSRAVEWFYGNYPTQDEEFEVYKSMEEMEVRMEDYVVMKAEAGVVEEMLREKRLCLVDELFLECRNQWVDGAGEKRPYWECLSLYGKVRDEGIAVHQWWD</sequence>
<protein>
    <recommendedName>
        <fullName evidence="1">DUF7870 domain-containing protein</fullName>
    </recommendedName>
</protein>
<comment type="caution">
    <text evidence="2">The sequence shown here is derived from an EMBL/GenBank/DDBJ whole genome shotgun (WGS) entry which is preliminary data.</text>
</comment>
<dbReference type="PANTHER" id="PTHR33597:SF11">
    <property type="entry name" value="OS07G0620600 PROTEIN"/>
    <property type="match status" value="1"/>
</dbReference>
<dbReference type="InterPro" id="IPR057192">
    <property type="entry name" value="DUF7870"/>
</dbReference>
<dbReference type="PANTHER" id="PTHR33597">
    <property type="entry name" value="OS02G0760400 PROTEIN"/>
    <property type="match status" value="1"/>
</dbReference>
<dbReference type="EMBL" id="CACSLK010027831">
    <property type="protein sequence ID" value="CAA0831018.1"/>
    <property type="molecule type" value="Genomic_DNA"/>
</dbReference>
<evidence type="ECO:0000313" key="3">
    <source>
        <dbReference type="Proteomes" id="UP001153555"/>
    </source>
</evidence>
<evidence type="ECO:0000259" key="1">
    <source>
        <dbReference type="Pfam" id="PF25276"/>
    </source>
</evidence>
<accession>A0A9N7RHM0</accession>
<proteinExistence type="predicted"/>
<reference evidence="2" key="1">
    <citation type="submission" date="2019-12" db="EMBL/GenBank/DDBJ databases">
        <authorList>
            <person name="Scholes J."/>
        </authorList>
    </citation>
    <scope>NUCLEOTIDE SEQUENCE</scope>
</reference>
<dbReference type="AlphaFoldDB" id="A0A9N7RHM0"/>
<dbReference type="Proteomes" id="UP001153555">
    <property type="component" value="Unassembled WGS sequence"/>
</dbReference>
<organism evidence="2 3">
    <name type="scientific">Striga hermonthica</name>
    <name type="common">Purple witchweed</name>
    <name type="synonym">Buchnera hermonthica</name>
    <dbReference type="NCBI Taxonomy" id="68872"/>
    <lineage>
        <taxon>Eukaryota</taxon>
        <taxon>Viridiplantae</taxon>
        <taxon>Streptophyta</taxon>
        <taxon>Embryophyta</taxon>
        <taxon>Tracheophyta</taxon>
        <taxon>Spermatophyta</taxon>
        <taxon>Magnoliopsida</taxon>
        <taxon>eudicotyledons</taxon>
        <taxon>Gunneridae</taxon>
        <taxon>Pentapetalae</taxon>
        <taxon>asterids</taxon>
        <taxon>lamiids</taxon>
        <taxon>Lamiales</taxon>
        <taxon>Orobanchaceae</taxon>
        <taxon>Buchnereae</taxon>
        <taxon>Striga</taxon>
    </lineage>
</organism>
<keyword evidence="3" id="KW-1185">Reference proteome</keyword>
<dbReference type="Pfam" id="PF25276">
    <property type="entry name" value="DUF7870"/>
    <property type="match status" value="1"/>
</dbReference>